<evidence type="ECO:0000256" key="1">
    <source>
        <dbReference type="SAM" id="SignalP"/>
    </source>
</evidence>
<keyword evidence="3" id="KW-1185">Reference proteome</keyword>
<evidence type="ECO:0000313" key="2">
    <source>
        <dbReference type="EMBL" id="STO21521.1"/>
    </source>
</evidence>
<proteinExistence type="predicted"/>
<dbReference type="GeneID" id="93291846"/>
<dbReference type="OrthoDB" id="5652118at2"/>
<feature type="signal peptide" evidence="1">
    <location>
        <begin position="1"/>
        <end position="21"/>
    </location>
</feature>
<evidence type="ECO:0000313" key="3">
    <source>
        <dbReference type="Proteomes" id="UP000254554"/>
    </source>
</evidence>
<organism evidence="2 3">
    <name type="scientific">Fluoribacter dumoffii</name>
    <dbReference type="NCBI Taxonomy" id="463"/>
    <lineage>
        <taxon>Bacteria</taxon>
        <taxon>Pseudomonadati</taxon>
        <taxon>Pseudomonadota</taxon>
        <taxon>Gammaproteobacteria</taxon>
        <taxon>Legionellales</taxon>
        <taxon>Legionellaceae</taxon>
        <taxon>Fluoribacter</taxon>
    </lineage>
</organism>
<dbReference type="STRING" id="1094715.GCA_000236165_00835"/>
<name>A0A377GAK0_9GAMM</name>
<evidence type="ECO:0008006" key="4">
    <source>
        <dbReference type="Google" id="ProtNLM"/>
    </source>
</evidence>
<reference evidence="2 3" key="1">
    <citation type="submission" date="2018-06" db="EMBL/GenBank/DDBJ databases">
        <authorList>
            <consortium name="Pathogen Informatics"/>
            <person name="Doyle S."/>
        </authorList>
    </citation>
    <scope>NUCLEOTIDE SEQUENCE [LARGE SCALE GENOMIC DNA]</scope>
    <source>
        <strain evidence="2 3">NCTC11370</strain>
    </source>
</reference>
<accession>A0A377GAK0</accession>
<sequence>MNKYIGYYFLLVLGISASSFAAPIIEGDYWQCATHDANNTKWLSKNMYQKVALNLSYAACKKNSQIPATCKTTRSSCIQFIDGINVMPMWQCTAFDREALPWRSNLYANREDAALAAEAYCKQKSPVPYTCFINVVTCVNKNEI</sequence>
<dbReference type="RefSeq" id="WP_010653795.1">
    <property type="nucleotide sequence ID" value="NZ_JAPHOO010000001.1"/>
</dbReference>
<dbReference type="AlphaFoldDB" id="A0A377GAK0"/>
<dbReference type="EMBL" id="UGGT01000001">
    <property type="protein sequence ID" value="STO21521.1"/>
    <property type="molecule type" value="Genomic_DNA"/>
</dbReference>
<gene>
    <name evidence="2" type="ORF">NCTC11370_01589</name>
</gene>
<keyword evidence="1" id="KW-0732">Signal</keyword>
<protein>
    <recommendedName>
        <fullName evidence="4">DUF4189 domain-containing protein</fullName>
    </recommendedName>
</protein>
<feature type="chain" id="PRO_5016631031" description="DUF4189 domain-containing protein" evidence="1">
    <location>
        <begin position="22"/>
        <end position="144"/>
    </location>
</feature>
<dbReference type="Proteomes" id="UP000254554">
    <property type="component" value="Unassembled WGS sequence"/>
</dbReference>